<keyword evidence="2" id="KW-0812">Transmembrane</keyword>
<reference evidence="3" key="2">
    <citation type="journal article" date="2023" name="Plant Pathol.">
        <title>Dismantling and reorganizing Pseudomonas marginalis sensu#lato.</title>
        <authorList>
            <person name="Sawada H."/>
            <person name="Fujikawa T."/>
            <person name="Satou M."/>
        </authorList>
    </citation>
    <scope>NUCLEOTIDE SEQUENCE</scope>
    <source>
        <strain evidence="3">MAFF 301350</strain>
    </source>
</reference>
<dbReference type="RefSeq" id="WP_217976334.1">
    <property type="nucleotide sequence ID" value="NZ_JAHTBI010000050.1"/>
</dbReference>
<gene>
    <name evidence="3" type="ORF">KUO17_15035</name>
</gene>
<protein>
    <submittedName>
        <fullName evidence="3">Uncharacterized protein</fullName>
    </submittedName>
</protein>
<evidence type="ECO:0000256" key="1">
    <source>
        <dbReference type="SAM" id="MobiDB-lite"/>
    </source>
</evidence>
<feature type="transmembrane region" description="Helical" evidence="2">
    <location>
        <begin position="20"/>
        <end position="37"/>
    </location>
</feature>
<dbReference type="Proteomes" id="UP001106592">
    <property type="component" value="Unassembled WGS sequence"/>
</dbReference>
<name>A0A9Q2XKF2_9PSED</name>
<keyword evidence="2" id="KW-1133">Transmembrane helix</keyword>
<keyword evidence="4" id="KW-1185">Reference proteome</keyword>
<dbReference type="EMBL" id="JAHTBI010000050">
    <property type="protein sequence ID" value="MBV6288328.1"/>
    <property type="molecule type" value="Genomic_DNA"/>
</dbReference>
<feature type="compositionally biased region" description="Basic residues" evidence="1">
    <location>
        <begin position="85"/>
        <end position="100"/>
    </location>
</feature>
<keyword evidence="2" id="KW-0472">Membrane</keyword>
<reference evidence="3" key="1">
    <citation type="journal article" date="2022" name="Int. J. Syst. Evol. Microbiol.">
        <title>Pseudomonas aegrilactucae sp. nov. and Pseudomonas morbosilactucae sp. nov., pathogens causing bacterial rot of lettuce in Japan.</title>
        <authorList>
            <person name="Sawada H."/>
            <person name="Fujikawa T."/>
            <person name="Satou M."/>
        </authorList>
    </citation>
    <scope>NUCLEOTIDE SEQUENCE</scope>
    <source>
        <strain evidence="3">MAFF 301350</strain>
    </source>
</reference>
<evidence type="ECO:0000313" key="4">
    <source>
        <dbReference type="Proteomes" id="UP001106592"/>
    </source>
</evidence>
<organism evidence="3 4">
    <name type="scientific">Pseudomonas aegrilactucae</name>
    <dbReference type="NCBI Taxonomy" id="2854028"/>
    <lineage>
        <taxon>Bacteria</taxon>
        <taxon>Pseudomonadati</taxon>
        <taxon>Pseudomonadota</taxon>
        <taxon>Gammaproteobacteria</taxon>
        <taxon>Pseudomonadales</taxon>
        <taxon>Pseudomonadaceae</taxon>
        <taxon>Pseudomonas</taxon>
    </lineage>
</organism>
<accession>A0A9Q2XKF2</accession>
<comment type="caution">
    <text evidence="3">The sequence shown here is derived from an EMBL/GenBank/DDBJ whole genome shotgun (WGS) entry which is preliminary data.</text>
</comment>
<evidence type="ECO:0000313" key="3">
    <source>
        <dbReference type="EMBL" id="MBV6288328.1"/>
    </source>
</evidence>
<dbReference type="AlphaFoldDB" id="A0A9Q2XKF2"/>
<proteinExistence type="predicted"/>
<sequence length="100" mass="11471">MPLSSKPRMVWGSYEHGQSSVTWCAWVCLLLGVFLLYCHEGFNAEIGILLGWSAVCFALRLLKRPKPRPLTPMYMDTPPAPPSRIRGRGKRRRTRERQAD</sequence>
<feature type="region of interest" description="Disordered" evidence="1">
    <location>
        <begin position="70"/>
        <end position="100"/>
    </location>
</feature>
<feature type="transmembrane region" description="Helical" evidence="2">
    <location>
        <begin position="43"/>
        <end position="62"/>
    </location>
</feature>
<evidence type="ECO:0000256" key="2">
    <source>
        <dbReference type="SAM" id="Phobius"/>
    </source>
</evidence>